<dbReference type="InterPro" id="IPR036508">
    <property type="entry name" value="Chitin-bd_dom_sf"/>
</dbReference>
<gene>
    <name evidence="3" type="ORF">CUNI_LOCUS11996</name>
</gene>
<comment type="caution">
    <text evidence="3">The sequence shown here is derived from an EMBL/GenBank/DDBJ whole genome shotgun (WGS) entry which is preliminary data.</text>
</comment>
<keyword evidence="4" id="KW-1185">Reference proteome</keyword>
<protein>
    <recommendedName>
        <fullName evidence="2">Chitin-binding type-2 domain-containing protein</fullName>
    </recommendedName>
</protein>
<evidence type="ECO:0000313" key="4">
    <source>
        <dbReference type="Proteomes" id="UP000678393"/>
    </source>
</evidence>
<feature type="compositionally biased region" description="Polar residues" evidence="1">
    <location>
        <begin position="114"/>
        <end position="126"/>
    </location>
</feature>
<dbReference type="Pfam" id="PF01607">
    <property type="entry name" value="CBM_14"/>
    <property type="match status" value="1"/>
</dbReference>
<feature type="non-terminal residue" evidence="3">
    <location>
        <position position="1"/>
    </location>
</feature>
<evidence type="ECO:0000256" key="1">
    <source>
        <dbReference type="SAM" id="MobiDB-lite"/>
    </source>
</evidence>
<evidence type="ECO:0000259" key="2">
    <source>
        <dbReference type="PROSITE" id="PS50940"/>
    </source>
</evidence>
<dbReference type="SUPFAM" id="SSF57625">
    <property type="entry name" value="Invertebrate chitin-binding proteins"/>
    <property type="match status" value="1"/>
</dbReference>
<reference evidence="3" key="1">
    <citation type="submission" date="2021-04" db="EMBL/GenBank/DDBJ databases">
        <authorList>
            <consortium name="Molecular Ecology Group"/>
        </authorList>
    </citation>
    <scope>NUCLEOTIDE SEQUENCE</scope>
</reference>
<accession>A0A8S3ZE36</accession>
<proteinExistence type="predicted"/>
<dbReference type="GO" id="GO:0005576">
    <property type="term" value="C:extracellular region"/>
    <property type="evidence" value="ECO:0007669"/>
    <property type="project" value="InterPro"/>
</dbReference>
<sequence>PCKRVADGTKYGVPKVCFDYFECVNGEARYRECDPFYRFDEAEQNCVPDNNCYSECPQHIKPVPDDITKFNLGGRNVSCPYGTFFEVRHCVCFNLPRNTTTTGPTESTYPPKATESTYSPKPTESTYPPKPTESTYPPKPRETTGSSEPY</sequence>
<dbReference type="OrthoDB" id="6020543at2759"/>
<dbReference type="AlphaFoldDB" id="A0A8S3ZE36"/>
<dbReference type="EMBL" id="CAJHNH020002363">
    <property type="protein sequence ID" value="CAG5126438.1"/>
    <property type="molecule type" value="Genomic_DNA"/>
</dbReference>
<feature type="region of interest" description="Disordered" evidence="1">
    <location>
        <begin position="95"/>
        <end position="150"/>
    </location>
</feature>
<feature type="compositionally biased region" description="Low complexity" evidence="1">
    <location>
        <begin position="96"/>
        <end position="111"/>
    </location>
</feature>
<name>A0A8S3ZE36_9EUPU</name>
<evidence type="ECO:0000313" key="3">
    <source>
        <dbReference type="EMBL" id="CAG5126438.1"/>
    </source>
</evidence>
<dbReference type="GO" id="GO:0008061">
    <property type="term" value="F:chitin binding"/>
    <property type="evidence" value="ECO:0007669"/>
    <property type="project" value="InterPro"/>
</dbReference>
<dbReference type="PROSITE" id="PS50940">
    <property type="entry name" value="CHIT_BIND_II"/>
    <property type="match status" value="1"/>
</dbReference>
<organism evidence="3 4">
    <name type="scientific">Candidula unifasciata</name>
    <dbReference type="NCBI Taxonomy" id="100452"/>
    <lineage>
        <taxon>Eukaryota</taxon>
        <taxon>Metazoa</taxon>
        <taxon>Spiralia</taxon>
        <taxon>Lophotrochozoa</taxon>
        <taxon>Mollusca</taxon>
        <taxon>Gastropoda</taxon>
        <taxon>Heterobranchia</taxon>
        <taxon>Euthyneura</taxon>
        <taxon>Panpulmonata</taxon>
        <taxon>Eupulmonata</taxon>
        <taxon>Stylommatophora</taxon>
        <taxon>Helicina</taxon>
        <taxon>Helicoidea</taxon>
        <taxon>Geomitridae</taxon>
        <taxon>Candidula</taxon>
    </lineage>
</organism>
<feature type="domain" description="Chitin-binding type-2" evidence="2">
    <location>
        <begin position="1"/>
        <end position="54"/>
    </location>
</feature>
<dbReference type="Proteomes" id="UP000678393">
    <property type="component" value="Unassembled WGS sequence"/>
</dbReference>
<dbReference type="InterPro" id="IPR002557">
    <property type="entry name" value="Chitin-bd_dom"/>
</dbReference>